<dbReference type="Pfam" id="PF21757">
    <property type="entry name" value="DUF6870"/>
    <property type="match status" value="1"/>
</dbReference>
<dbReference type="EMBL" id="SGXF01000001">
    <property type="protein sequence ID" value="RZT02007.1"/>
    <property type="molecule type" value="Genomic_DNA"/>
</dbReference>
<proteinExistence type="predicted"/>
<protein>
    <recommendedName>
        <fullName evidence="1">DUF6870 domain-containing protein</fullName>
    </recommendedName>
</protein>
<dbReference type="AlphaFoldDB" id="A0A4V2F832"/>
<organism evidence="2 3">
    <name type="scientific">Cuneatibacter caecimuris</name>
    <dbReference type="NCBI Taxonomy" id="1796618"/>
    <lineage>
        <taxon>Bacteria</taxon>
        <taxon>Bacillati</taxon>
        <taxon>Bacillota</taxon>
        <taxon>Clostridia</taxon>
        <taxon>Lachnospirales</taxon>
        <taxon>Lachnospiraceae</taxon>
        <taxon>Cuneatibacter</taxon>
    </lineage>
</organism>
<evidence type="ECO:0000313" key="3">
    <source>
        <dbReference type="Proteomes" id="UP000292927"/>
    </source>
</evidence>
<evidence type="ECO:0000259" key="1">
    <source>
        <dbReference type="Pfam" id="PF21757"/>
    </source>
</evidence>
<sequence>MTRDQLFQLKDKAAFVSERVDIEAVNMDQAMPAAWRAEEYLRQIGNPYAFKCGEISVNVCFAESGRTFREALVSCFAASLGKKANIDSL</sequence>
<evidence type="ECO:0000313" key="2">
    <source>
        <dbReference type="EMBL" id="RZT02007.1"/>
    </source>
</evidence>
<dbReference type="Proteomes" id="UP000292927">
    <property type="component" value="Unassembled WGS sequence"/>
</dbReference>
<name>A0A4V2F832_9FIRM</name>
<accession>A0A4V2F832</accession>
<feature type="domain" description="DUF6870" evidence="1">
    <location>
        <begin position="12"/>
        <end position="75"/>
    </location>
</feature>
<dbReference type="InterPro" id="IPR049222">
    <property type="entry name" value="DUF6870"/>
</dbReference>
<comment type="caution">
    <text evidence="2">The sequence shown here is derived from an EMBL/GenBank/DDBJ whole genome shotgun (WGS) entry which is preliminary data.</text>
</comment>
<dbReference type="OrthoDB" id="9797040at2"/>
<keyword evidence="3" id="KW-1185">Reference proteome</keyword>
<dbReference type="RefSeq" id="WP_130432015.1">
    <property type="nucleotide sequence ID" value="NZ_SGXF01000001.1"/>
</dbReference>
<reference evidence="2 3" key="1">
    <citation type="submission" date="2019-02" db="EMBL/GenBank/DDBJ databases">
        <title>Genomic Encyclopedia of Type Strains, Phase IV (KMG-IV): sequencing the most valuable type-strain genomes for metagenomic binning, comparative biology and taxonomic classification.</title>
        <authorList>
            <person name="Goeker M."/>
        </authorList>
    </citation>
    <scope>NUCLEOTIDE SEQUENCE [LARGE SCALE GENOMIC DNA]</scope>
    <source>
        <strain evidence="2 3">DSM 29486</strain>
    </source>
</reference>
<gene>
    <name evidence="2" type="ORF">EV209_0107</name>
</gene>